<keyword evidence="3" id="KW-1185">Reference proteome</keyword>
<sequence length="72" mass="7651">MQFLSITAVLLNLVLIQDVAAVNAVKAAIPNPMCQYRPDNCVANDCNGAGTAICCGTRLYCWGGSTFVTRLV</sequence>
<keyword evidence="1" id="KW-0732">Signal</keyword>
<dbReference type="Proteomes" id="UP000490939">
    <property type="component" value="Unassembled WGS sequence"/>
</dbReference>
<protein>
    <submittedName>
        <fullName evidence="2">Uncharacterized protein</fullName>
    </submittedName>
</protein>
<organism evidence="2 3">
    <name type="scientific">Venturia inaequalis</name>
    <name type="common">Apple scab fungus</name>
    <dbReference type="NCBI Taxonomy" id="5025"/>
    <lineage>
        <taxon>Eukaryota</taxon>
        <taxon>Fungi</taxon>
        <taxon>Dikarya</taxon>
        <taxon>Ascomycota</taxon>
        <taxon>Pezizomycotina</taxon>
        <taxon>Dothideomycetes</taxon>
        <taxon>Pleosporomycetidae</taxon>
        <taxon>Venturiales</taxon>
        <taxon>Venturiaceae</taxon>
        <taxon>Venturia</taxon>
    </lineage>
</organism>
<name>A0A8H3ZAM9_VENIN</name>
<accession>A0A8H3ZAM9</accession>
<evidence type="ECO:0000256" key="1">
    <source>
        <dbReference type="SAM" id="SignalP"/>
    </source>
</evidence>
<gene>
    <name evidence="2" type="ORF">EG327_002884</name>
</gene>
<reference evidence="2 3" key="1">
    <citation type="submission" date="2019-07" db="EMBL/GenBank/DDBJ databases">
        <title>Venturia inaequalis Genome Resource.</title>
        <authorList>
            <person name="Lichtner F.J."/>
        </authorList>
    </citation>
    <scope>NUCLEOTIDE SEQUENCE [LARGE SCALE GENOMIC DNA]</scope>
    <source>
        <strain evidence="2 3">DMI_063113</strain>
    </source>
</reference>
<feature type="chain" id="PRO_5034633999" evidence="1">
    <location>
        <begin position="22"/>
        <end position="72"/>
    </location>
</feature>
<dbReference type="AlphaFoldDB" id="A0A8H3ZAM9"/>
<comment type="caution">
    <text evidence="2">The sequence shown here is derived from an EMBL/GenBank/DDBJ whole genome shotgun (WGS) entry which is preliminary data.</text>
</comment>
<proteinExistence type="predicted"/>
<feature type="signal peptide" evidence="1">
    <location>
        <begin position="1"/>
        <end position="21"/>
    </location>
</feature>
<dbReference type="EMBL" id="WNWR01000194">
    <property type="protein sequence ID" value="KAE9989303.1"/>
    <property type="molecule type" value="Genomic_DNA"/>
</dbReference>
<evidence type="ECO:0000313" key="2">
    <source>
        <dbReference type="EMBL" id="KAE9989303.1"/>
    </source>
</evidence>
<evidence type="ECO:0000313" key="3">
    <source>
        <dbReference type="Proteomes" id="UP000490939"/>
    </source>
</evidence>